<protein>
    <submittedName>
        <fullName evidence="1">Uncharacterized protein</fullName>
    </submittedName>
</protein>
<dbReference type="EMBL" id="AVOT02006345">
    <property type="protein sequence ID" value="MBW0481334.1"/>
    <property type="molecule type" value="Genomic_DNA"/>
</dbReference>
<accession>A0A9Q3CA26</accession>
<sequence>MSKFEVQTEENFDELHRSNKRLKELTTLHEATIKAIQESFARLCKAPEETNKRLNQVFEEQYHCKRNRHCLDQDINKLFDVCQNIKPQPQGHALDNTYQEDIKPDFLLDNKPKFPSH</sequence>
<dbReference type="AlphaFoldDB" id="A0A9Q3CA26"/>
<evidence type="ECO:0000313" key="1">
    <source>
        <dbReference type="EMBL" id="MBW0481334.1"/>
    </source>
</evidence>
<comment type="caution">
    <text evidence="1">The sequence shown here is derived from an EMBL/GenBank/DDBJ whole genome shotgun (WGS) entry which is preliminary data.</text>
</comment>
<proteinExistence type="predicted"/>
<gene>
    <name evidence="1" type="ORF">O181_021049</name>
</gene>
<reference evidence="1" key="1">
    <citation type="submission" date="2021-03" db="EMBL/GenBank/DDBJ databases">
        <title>Draft genome sequence of rust myrtle Austropuccinia psidii MF-1, a brazilian biotype.</title>
        <authorList>
            <person name="Quecine M.C."/>
            <person name="Pachon D.M.R."/>
            <person name="Bonatelli M.L."/>
            <person name="Correr F.H."/>
            <person name="Franceschini L.M."/>
            <person name="Leite T.F."/>
            <person name="Margarido G.R.A."/>
            <person name="Almeida C.A."/>
            <person name="Ferrarezi J.A."/>
            <person name="Labate C.A."/>
        </authorList>
    </citation>
    <scope>NUCLEOTIDE SEQUENCE</scope>
    <source>
        <strain evidence="1">MF-1</strain>
    </source>
</reference>
<evidence type="ECO:0000313" key="2">
    <source>
        <dbReference type="Proteomes" id="UP000765509"/>
    </source>
</evidence>
<organism evidence="1 2">
    <name type="scientific">Austropuccinia psidii MF-1</name>
    <dbReference type="NCBI Taxonomy" id="1389203"/>
    <lineage>
        <taxon>Eukaryota</taxon>
        <taxon>Fungi</taxon>
        <taxon>Dikarya</taxon>
        <taxon>Basidiomycota</taxon>
        <taxon>Pucciniomycotina</taxon>
        <taxon>Pucciniomycetes</taxon>
        <taxon>Pucciniales</taxon>
        <taxon>Sphaerophragmiaceae</taxon>
        <taxon>Austropuccinia</taxon>
    </lineage>
</organism>
<keyword evidence="2" id="KW-1185">Reference proteome</keyword>
<name>A0A9Q3CA26_9BASI</name>
<dbReference type="Proteomes" id="UP000765509">
    <property type="component" value="Unassembled WGS sequence"/>
</dbReference>